<gene>
    <name evidence="1" type="ORF">TKK_007053</name>
</gene>
<accession>A0ABD2X398</accession>
<organism evidence="1 2">
    <name type="scientific">Trichogramma kaykai</name>
    <dbReference type="NCBI Taxonomy" id="54128"/>
    <lineage>
        <taxon>Eukaryota</taxon>
        <taxon>Metazoa</taxon>
        <taxon>Ecdysozoa</taxon>
        <taxon>Arthropoda</taxon>
        <taxon>Hexapoda</taxon>
        <taxon>Insecta</taxon>
        <taxon>Pterygota</taxon>
        <taxon>Neoptera</taxon>
        <taxon>Endopterygota</taxon>
        <taxon>Hymenoptera</taxon>
        <taxon>Apocrita</taxon>
        <taxon>Proctotrupomorpha</taxon>
        <taxon>Chalcidoidea</taxon>
        <taxon>Trichogrammatidae</taxon>
        <taxon>Trichogramma</taxon>
    </lineage>
</organism>
<keyword evidence="2" id="KW-1185">Reference proteome</keyword>
<dbReference type="AlphaFoldDB" id="A0ABD2X398"/>
<dbReference type="Proteomes" id="UP001627154">
    <property type="component" value="Unassembled WGS sequence"/>
</dbReference>
<evidence type="ECO:0000313" key="2">
    <source>
        <dbReference type="Proteomes" id="UP001627154"/>
    </source>
</evidence>
<proteinExistence type="predicted"/>
<comment type="caution">
    <text evidence="1">The sequence shown here is derived from an EMBL/GenBank/DDBJ whole genome shotgun (WGS) entry which is preliminary data.</text>
</comment>
<protein>
    <submittedName>
        <fullName evidence="1">Uncharacterized protein</fullName>
    </submittedName>
</protein>
<sequence>MLNAGSRPRRGPGEPPFAAAASARYIASLWGDDTLDLVRYGARNCIQQRARCACSTAPDVASARAVLMVISAIGATEYTLPLLLYDFYIYEGVKQMMHQLFSLLVEPFDQSRRARASI</sequence>
<dbReference type="EMBL" id="JBJJXI010000055">
    <property type="protein sequence ID" value="KAL3399818.1"/>
    <property type="molecule type" value="Genomic_DNA"/>
</dbReference>
<evidence type="ECO:0000313" key="1">
    <source>
        <dbReference type="EMBL" id="KAL3399818.1"/>
    </source>
</evidence>
<reference evidence="1 2" key="1">
    <citation type="journal article" date="2024" name="bioRxiv">
        <title>A reference genome for Trichogramma kaykai: A tiny desert-dwelling parasitoid wasp with competing sex-ratio distorters.</title>
        <authorList>
            <person name="Culotta J."/>
            <person name="Lindsey A.R."/>
        </authorList>
    </citation>
    <scope>NUCLEOTIDE SEQUENCE [LARGE SCALE GENOMIC DNA]</scope>
    <source>
        <strain evidence="1 2">KSX58</strain>
    </source>
</reference>
<name>A0ABD2X398_9HYME</name>